<protein>
    <recommendedName>
        <fullName evidence="1">RNase H type-1 domain-containing protein</fullName>
    </recommendedName>
</protein>
<dbReference type="Proteomes" id="UP000237000">
    <property type="component" value="Unassembled WGS sequence"/>
</dbReference>
<dbReference type="InParanoid" id="A0A2P5BDY2"/>
<dbReference type="EMBL" id="JXTC01000543">
    <property type="protein sequence ID" value="PON46983.1"/>
    <property type="molecule type" value="Genomic_DNA"/>
</dbReference>
<name>A0A2P5BDY2_TREOI</name>
<evidence type="ECO:0000313" key="3">
    <source>
        <dbReference type="Proteomes" id="UP000237000"/>
    </source>
</evidence>
<dbReference type="AlphaFoldDB" id="A0A2P5BDY2"/>
<reference evidence="3" key="1">
    <citation type="submission" date="2016-06" db="EMBL/GenBank/DDBJ databases">
        <title>Parallel loss of symbiosis genes in relatives of nitrogen-fixing non-legume Parasponia.</title>
        <authorList>
            <person name="Van Velzen R."/>
            <person name="Holmer R."/>
            <person name="Bu F."/>
            <person name="Rutten L."/>
            <person name="Van Zeijl A."/>
            <person name="Liu W."/>
            <person name="Santuari L."/>
            <person name="Cao Q."/>
            <person name="Sharma T."/>
            <person name="Shen D."/>
            <person name="Roswanjaya Y."/>
            <person name="Wardhani T."/>
            <person name="Kalhor M.S."/>
            <person name="Jansen J."/>
            <person name="Van den Hoogen J."/>
            <person name="Gungor B."/>
            <person name="Hartog M."/>
            <person name="Hontelez J."/>
            <person name="Verver J."/>
            <person name="Yang W.-C."/>
            <person name="Schijlen E."/>
            <person name="Repin R."/>
            <person name="Schilthuizen M."/>
            <person name="Schranz E."/>
            <person name="Heidstra R."/>
            <person name="Miyata K."/>
            <person name="Fedorova E."/>
            <person name="Kohlen W."/>
            <person name="Bisseling T."/>
            <person name="Smit S."/>
            <person name="Geurts R."/>
        </authorList>
    </citation>
    <scope>NUCLEOTIDE SEQUENCE [LARGE SCALE GENOMIC DNA]</scope>
    <source>
        <strain evidence="3">cv. RG33-2</strain>
    </source>
</reference>
<dbReference type="Pfam" id="PF13456">
    <property type="entry name" value="RVT_3"/>
    <property type="match status" value="1"/>
</dbReference>
<keyword evidence="3" id="KW-1185">Reference proteome</keyword>
<feature type="non-terminal residue" evidence="2">
    <location>
        <position position="1"/>
    </location>
</feature>
<dbReference type="GO" id="GO:0003676">
    <property type="term" value="F:nucleic acid binding"/>
    <property type="evidence" value="ECO:0007669"/>
    <property type="project" value="InterPro"/>
</dbReference>
<comment type="caution">
    <text evidence="2">The sequence shown here is derived from an EMBL/GenBank/DDBJ whole genome shotgun (WGS) entry which is preliminary data.</text>
</comment>
<evidence type="ECO:0000313" key="2">
    <source>
        <dbReference type="EMBL" id="PON46983.1"/>
    </source>
</evidence>
<organism evidence="2 3">
    <name type="scientific">Trema orientale</name>
    <name type="common">Charcoal tree</name>
    <name type="synonym">Celtis orientalis</name>
    <dbReference type="NCBI Taxonomy" id="63057"/>
    <lineage>
        <taxon>Eukaryota</taxon>
        <taxon>Viridiplantae</taxon>
        <taxon>Streptophyta</taxon>
        <taxon>Embryophyta</taxon>
        <taxon>Tracheophyta</taxon>
        <taxon>Spermatophyta</taxon>
        <taxon>Magnoliopsida</taxon>
        <taxon>eudicotyledons</taxon>
        <taxon>Gunneridae</taxon>
        <taxon>Pentapetalae</taxon>
        <taxon>rosids</taxon>
        <taxon>fabids</taxon>
        <taxon>Rosales</taxon>
        <taxon>Cannabaceae</taxon>
        <taxon>Trema</taxon>
    </lineage>
</organism>
<sequence>NWCCPETGTLKLNVDAALRAGRGCTGTGAIIRDCNGTVVSAQAKVLPGLFEPLTADRAVSNQAKA</sequence>
<dbReference type="OrthoDB" id="1906820at2759"/>
<dbReference type="GO" id="GO:0004523">
    <property type="term" value="F:RNA-DNA hybrid ribonuclease activity"/>
    <property type="evidence" value="ECO:0007669"/>
    <property type="project" value="InterPro"/>
</dbReference>
<dbReference type="InterPro" id="IPR002156">
    <property type="entry name" value="RNaseH_domain"/>
</dbReference>
<accession>A0A2P5BDY2</accession>
<feature type="domain" description="RNase H type-1" evidence="1">
    <location>
        <begin position="13"/>
        <end position="55"/>
    </location>
</feature>
<gene>
    <name evidence="2" type="ORF">TorRG33x02_324520</name>
</gene>
<evidence type="ECO:0000259" key="1">
    <source>
        <dbReference type="Pfam" id="PF13456"/>
    </source>
</evidence>
<proteinExistence type="predicted"/>